<dbReference type="PANTHER" id="PTHR11712">
    <property type="entry name" value="POLYKETIDE SYNTHASE-RELATED"/>
    <property type="match status" value="1"/>
</dbReference>
<evidence type="ECO:0000313" key="4">
    <source>
        <dbReference type="EMBL" id="CAD7251938.1"/>
    </source>
</evidence>
<dbReference type="InterPro" id="IPR016039">
    <property type="entry name" value="Thiolase-like"/>
</dbReference>
<dbReference type="EMBL" id="CAJPEV010003955">
    <property type="protein sequence ID" value="CAG0900881.1"/>
    <property type="molecule type" value="Genomic_DNA"/>
</dbReference>
<dbReference type="InterPro" id="IPR036034">
    <property type="entry name" value="PDZ_sf"/>
</dbReference>
<proteinExistence type="predicted"/>
<feature type="domain" description="Ketosynthase family 3 (KS3)" evidence="3">
    <location>
        <begin position="1"/>
        <end position="224"/>
    </location>
</feature>
<protein>
    <recommendedName>
        <fullName evidence="1">beta-ketoacyl-[acyl-carrier-protein] synthase I</fullName>
        <ecNumber evidence="1">2.3.1.41</ecNumber>
    </recommendedName>
</protein>
<evidence type="ECO:0000313" key="5">
    <source>
        <dbReference type="Proteomes" id="UP000677054"/>
    </source>
</evidence>
<dbReference type="InterPro" id="IPR000794">
    <property type="entry name" value="Beta-ketoacyl_synthase"/>
</dbReference>
<dbReference type="InterPro" id="IPR001478">
    <property type="entry name" value="PDZ"/>
</dbReference>
<evidence type="ECO:0000256" key="1">
    <source>
        <dbReference type="ARBA" id="ARBA00013191"/>
    </source>
</evidence>
<dbReference type="AlphaFoldDB" id="A0A7R9AD12"/>
<evidence type="ECO:0000259" key="3">
    <source>
        <dbReference type="PROSITE" id="PS52004"/>
    </source>
</evidence>
<dbReference type="Pfam" id="PF13180">
    <property type="entry name" value="PDZ_2"/>
    <property type="match status" value="1"/>
</dbReference>
<dbReference type="PROSITE" id="PS52004">
    <property type="entry name" value="KS3_2"/>
    <property type="match status" value="1"/>
</dbReference>
<dbReference type="Gene3D" id="3.40.47.10">
    <property type="match status" value="1"/>
</dbReference>
<evidence type="ECO:0000256" key="2">
    <source>
        <dbReference type="ARBA" id="ARBA00022679"/>
    </source>
</evidence>
<dbReference type="SMART" id="SM00228">
    <property type="entry name" value="PDZ"/>
    <property type="match status" value="2"/>
</dbReference>
<keyword evidence="2" id="KW-0808">Transferase</keyword>
<gene>
    <name evidence="4" type="ORF">DSTB1V02_LOCUS11699</name>
</gene>
<dbReference type="PANTHER" id="PTHR11712:SF336">
    <property type="entry name" value="3-OXOACYL-[ACYL-CARRIER-PROTEIN] SYNTHASE, MITOCHONDRIAL"/>
    <property type="match status" value="1"/>
</dbReference>
<dbReference type="GO" id="GO:0006633">
    <property type="term" value="P:fatty acid biosynthetic process"/>
    <property type="evidence" value="ECO:0007669"/>
    <property type="project" value="TreeGrafter"/>
</dbReference>
<organism evidence="4">
    <name type="scientific">Darwinula stevensoni</name>
    <dbReference type="NCBI Taxonomy" id="69355"/>
    <lineage>
        <taxon>Eukaryota</taxon>
        <taxon>Metazoa</taxon>
        <taxon>Ecdysozoa</taxon>
        <taxon>Arthropoda</taxon>
        <taxon>Crustacea</taxon>
        <taxon>Oligostraca</taxon>
        <taxon>Ostracoda</taxon>
        <taxon>Podocopa</taxon>
        <taxon>Podocopida</taxon>
        <taxon>Darwinulocopina</taxon>
        <taxon>Darwinuloidea</taxon>
        <taxon>Darwinulidae</taxon>
        <taxon>Darwinula</taxon>
    </lineage>
</organism>
<dbReference type="InterPro" id="IPR020841">
    <property type="entry name" value="PKS_Beta-ketoAc_synthase_dom"/>
</dbReference>
<sequence length="268" mass="28422">MIQYGEADVMVAGGSEGAVSPLGIGRDGFVMGEGGGVLVLEEYEHAKRRGAKIYAELIGYGRSADANHMTAPCADGDGARRAMDLAIKDAKIAPEQVQYINAHERGGVLAGDIILSVDNQPVMQPTDVVRAISETKPGESAQLRIYRQGQYRNLTLKVEELQQDQKVASAGGKGGEASKVDELGLSVADNTKPIARNMPKGVVVKKAINNAAQAGIRVGFVVLRVGDEDINSVTDYHNAIKAYKGSDAIPLMVFDGQRVAYALVDARG</sequence>
<dbReference type="EC" id="2.3.1.41" evidence="1"/>
<dbReference type="Proteomes" id="UP000677054">
    <property type="component" value="Unassembled WGS sequence"/>
</dbReference>
<dbReference type="Gene3D" id="2.30.42.10">
    <property type="match status" value="2"/>
</dbReference>
<accession>A0A7R9AD12</accession>
<name>A0A7R9AD12_9CRUS</name>
<dbReference type="OrthoDB" id="5334845at2759"/>
<keyword evidence="5" id="KW-1185">Reference proteome</keyword>
<dbReference type="SUPFAM" id="SSF53901">
    <property type="entry name" value="Thiolase-like"/>
    <property type="match status" value="1"/>
</dbReference>
<dbReference type="GO" id="GO:0004315">
    <property type="term" value="F:3-oxoacyl-[acyl-carrier-protein] synthase activity"/>
    <property type="evidence" value="ECO:0007669"/>
    <property type="project" value="UniProtKB-EC"/>
</dbReference>
<reference evidence="4" key="1">
    <citation type="submission" date="2020-11" db="EMBL/GenBank/DDBJ databases">
        <authorList>
            <person name="Tran Van P."/>
        </authorList>
    </citation>
    <scope>NUCLEOTIDE SEQUENCE</scope>
</reference>
<dbReference type="SUPFAM" id="SSF50156">
    <property type="entry name" value="PDZ domain-like"/>
    <property type="match status" value="2"/>
</dbReference>
<dbReference type="EMBL" id="LR903472">
    <property type="protein sequence ID" value="CAD7251938.1"/>
    <property type="molecule type" value="Genomic_DNA"/>
</dbReference>